<name>A0ABP8UN11_9ACTN</name>
<proteinExistence type="predicted"/>
<dbReference type="InterPro" id="IPR054186">
    <property type="entry name" value="DUF6891"/>
</dbReference>
<dbReference type="Proteomes" id="UP001501442">
    <property type="component" value="Unassembled WGS sequence"/>
</dbReference>
<dbReference type="RefSeq" id="WP_345437043.1">
    <property type="nucleotide sequence ID" value="NZ_BAABHK010000013.1"/>
</dbReference>
<keyword evidence="3" id="KW-1185">Reference proteome</keyword>
<evidence type="ECO:0000313" key="2">
    <source>
        <dbReference type="EMBL" id="GAA4634054.1"/>
    </source>
</evidence>
<protein>
    <recommendedName>
        <fullName evidence="1">DUF6891 domain-containing protein</fullName>
    </recommendedName>
</protein>
<dbReference type="EMBL" id="BAABHK010000013">
    <property type="protein sequence ID" value="GAA4634054.1"/>
    <property type="molecule type" value="Genomic_DNA"/>
</dbReference>
<dbReference type="Pfam" id="PF21831">
    <property type="entry name" value="DUF6891"/>
    <property type="match status" value="1"/>
</dbReference>
<reference evidence="3" key="1">
    <citation type="journal article" date="2019" name="Int. J. Syst. Evol. Microbiol.">
        <title>The Global Catalogue of Microorganisms (GCM) 10K type strain sequencing project: providing services to taxonomists for standard genome sequencing and annotation.</title>
        <authorList>
            <consortium name="The Broad Institute Genomics Platform"/>
            <consortium name="The Broad Institute Genome Sequencing Center for Infectious Disease"/>
            <person name="Wu L."/>
            <person name="Ma J."/>
        </authorList>
    </citation>
    <scope>NUCLEOTIDE SEQUENCE [LARGE SCALE GENOMIC DNA]</scope>
    <source>
        <strain evidence="3">JCM 17939</strain>
    </source>
</reference>
<sequence length="316" mass="34754">MIDSEDRDLLRNFIRQALAIGDEDFDTIVEECVDYLDTAPDSDLVAEAATEIAKEEFAAYLADQATWPDVLDTDRLFQAFQDLEAAGIVARADFTCCQNCGVTEIGGEVPEGTETRGYTFCHRQDVEAAVEGSALYLSYGAFDGDDAAATRIGEEVAATLRRHGLAPKWNGDLATRISVSMTWRERRFGELAAWPGGPEPEVAGPLQVTYCDYARGRTQDDAVAMSLAESRRVLVDLTPRKGNFATFEGRSGAIVQVMWEDGPRLWLESPDSDARCSRGRHVTPSEAEELIGVLADEDRVDLARLGDLEVRPWPVP</sequence>
<organism evidence="2 3">
    <name type="scientific">Actinoallomurus vinaceus</name>
    <dbReference type="NCBI Taxonomy" id="1080074"/>
    <lineage>
        <taxon>Bacteria</taxon>
        <taxon>Bacillati</taxon>
        <taxon>Actinomycetota</taxon>
        <taxon>Actinomycetes</taxon>
        <taxon>Streptosporangiales</taxon>
        <taxon>Thermomonosporaceae</taxon>
        <taxon>Actinoallomurus</taxon>
    </lineage>
</organism>
<evidence type="ECO:0000259" key="1">
    <source>
        <dbReference type="Pfam" id="PF21831"/>
    </source>
</evidence>
<accession>A0ABP8UN11</accession>
<comment type="caution">
    <text evidence="2">The sequence shown here is derived from an EMBL/GenBank/DDBJ whole genome shotgun (WGS) entry which is preliminary data.</text>
</comment>
<evidence type="ECO:0000313" key="3">
    <source>
        <dbReference type="Proteomes" id="UP001501442"/>
    </source>
</evidence>
<feature type="domain" description="DUF6891" evidence="1">
    <location>
        <begin position="5"/>
        <end position="187"/>
    </location>
</feature>
<gene>
    <name evidence="2" type="ORF">GCM10023196_074070</name>
</gene>